<evidence type="ECO:0000256" key="1">
    <source>
        <dbReference type="SAM" id="MobiDB-lite"/>
    </source>
</evidence>
<accession>A0A381U4S9</accession>
<reference evidence="2" key="1">
    <citation type="submission" date="2018-05" db="EMBL/GenBank/DDBJ databases">
        <authorList>
            <person name="Lanie J.A."/>
            <person name="Ng W.-L."/>
            <person name="Kazmierczak K.M."/>
            <person name="Andrzejewski T.M."/>
            <person name="Davidsen T.M."/>
            <person name="Wayne K.J."/>
            <person name="Tettelin H."/>
            <person name="Glass J.I."/>
            <person name="Rusch D."/>
            <person name="Podicherti R."/>
            <person name="Tsui H.-C.T."/>
            <person name="Winkler M.E."/>
        </authorList>
    </citation>
    <scope>NUCLEOTIDE SEQUENCE</scope>
</reference>
<organism evidence="2">
    <name type="scientific">marine metagenome</name>
    <dbReference type="NCBI Taxonomy" id="408172"/>
    <lineage>
        <taxon>unclassified sequences</taxon>
        <taxon>metagenomes</taxon>
        <taxon>ecological metagenomes</taxon>
    </lineage>
</organism>
<dbReference type="EMBL" id="UINC01005734">
    <property type="protein sequence ID" value="SVA23216.1"/>
    <property type="molecule type" value="Genomic_DNA"/>
</dbReference>
<protein>
    <submittedName>
        <fullName evidence="2">Uncharacterized protein</fullName>
    </submittedName>
</protein>
<feature type="region of interest" description="Disordered" evidence="1">
    <location>
        <begin position="73"/>
        <end position="95"/>
    </location>
</feature>
<evidence type="ECO:0000313" key="2">
    <source>
        <dbReference type="EMBL" id="SVA23216.1"/>
    </source>
</evidence>
<dbReference type="Pfam" id="PF04380">
    <property type="entry name" value="BMFP"/>
    <property type="match status" value="1"/>
</dbReference>
<dbReference type="AlphaFoldDB" id="A0A381U4S9"/>
<proteinExistence type="predicted"/>
<sequence>MVNKSKILSDLSKMAVDAMGTFSGVKKEVETIVGLRVNKIINKMNLVRRDEFEVLKKLVQKLIIENQNLKQKKSSSIKRNPLFKKKKKKVVKKRA</sequence>
<gene>
    <name evidence="2" type="ORF">METZ01_LOCUS76070</name>
</gene>
<dbReference type="InterPro" id="IPR007475">
    <property type="entry name" value="UbiK"/>
</dbReference>
<name>A0A381U4S9_9ZZZZ</name>